<sequence length="533" mass="58673">MKKTIKIISLLTLLLPGISLAQAPCQNPIFVEQNGLVVVEAESAAQLGNGWKIENAYAEAALGGAYIVYKGGNYLHQVPASTITTYKIKISTPGKYQFKWRSRNGQGAIASDQENDSWLNIEADEFYGEAGGKVVIGANYAKLWVHSMDQWSWEGKGEYEEANGLRLFAQFNQAGTYTVNIAGRSNGHPVDRFALFLKEQSTAAVNDATIPSSIDCGKGVETKEWADSLGLSMGYASGFVIDGELDTLWESVETHKVAYDVLNQGVPANTDLSATYRLAFDTGYVYIFAEVKDQQVLVSEGDKDTEVAYDDHILVGFNPDGKHETGGALGEDAVTLRFGYGREDTQWIGLGAWKSDATVMYRSKVITGGYTMEIQIPWSGILGEGEKPVAGSLMGFELEVVDQDGQGAANNHLAWANNTKVNAGHNDTRKWGYMTLLEIPEKEIIQSVENHLSTQLLVYPNPMLNQEFQLRTENTQPLQLTLVDLNGKVIWERSIQGQRQYLLKPEVPMAAGVYLLQVRNRQGATAVHRLLVD</sequence>
<evidence type="ECO:0000256" key="1">
    <source>
        <dbReference type="SAM" id="SignalP"/>
    </source>
</evidence>
<reference evidence="4" key="1">
    <citation type="journal article" date="2019" name="Int. J. Syst. Evol. Microbiol.">
        <title>The Global Catalogue of Microorganisms (GCM) 10K type strain sequencing project: providing services to taxonomists for standard genome sequencing and annotation.</title>
        <authorList>
            <consortium name="The Broad Institute Genomics Platform"/>
            <consortium name="The Broad Institute Genome Sequencing Center for Infectious Disease"/>
            <person name="Wu L."/>
            <person name="Ma J."/>
        </authorList>
    </citation>
    <scope>NUCLEOTIDE SEQUENCE [LARGE SCALE GENOMIC DNA]</scope>
    <source>
        <strain evidence="4">JCM 18326</strain>
    </source>
</reference>
<evidence type="ECO:0000259" key="2">
    <source>
        <dbReference type="Pfam" id="PF06452"/>
    </source>
</evidence>
<feature type="domain" description="Carbohydrate-binding" evidence="2">
    <location>
        <begin position="241"/>
        <end position="437"/>
    </location>
</feature>
<evidence type="ECO:0000313" key="3">
    <source>
        <dbReference type="EMBL" id="GAA4828331.1"/>
    </source>
</evidence>
<dbReference type="NCBIfam" id="TIGR04183">
    <property type="entry name" value="Por_Secre_tail"/>
    <property type="match status" value="1"/>
</dbReference>
<gene>
    <name evidence="3" type="ORF">GCM10023331_11700</name>
</gene>
<comment type="caution">
    <text evidence="3">The sequence shown here is derived from an EMBL/GenBank/DDBJ whole genome shotgun (WGS) entry which is preliminary data.</text>
</comment>
<dbReference type="InterPro" id="IPR026444">
    <property type="entry name" value="Secre_tail"/>
</dbReference>
<dbReference type="Pfam" id="PF06452">
    <property type="entry name" value="CBM9_1"/>
    <property type="match status" value="1"/>
</dbReference>
<evidence type="ECO:0000313" key="4">
    <source>
        <dbReference type="Proteomes" id="UP001500298"/>
    </source>
</evidence>
<dbReference type="EMBL" id="BAABJX010000020">
    <property type="protein sequence ID" value="GAA4828331.1"/>
    <property type="molecule type" value="Genomic_DNA"/>
</dbReference>
<dbReference type="SUPFAM" id="SSF49344">
    <property type="entry name" value="CBD9-like"/>
    <property type="match status" value="1"/>
</dbReference>
<keyword evidence="1" id="KW-0732">Signal</keyword>
<dbReference type="Gene3D" id="2.60.40.1190">
    <property type="match status" value="1"/>
</dbReference>
<protein>
    <recommendedName>
        <fullName evidence="2">Carbohydrate-binding domain-containing protein</fullName>
    </recommendedName>
</protein>
<keyword evidence="4" id="KW-1185">Reference proteome</keyword>
<dbReference type="InterPro" id="IPR010502">
    <property type="entry name" value="Carb-bd_dom_fam9"/>
</dbReference>
<feature type="chain" id="PRO_5045198795" description="Carbohydrate-binding domain-containing protein" evidence="1">
    <location>
        <begin position="22"/>
        <end position="533"/>
    </location>
</feature>
<accession>A0ABP9D8D0</accession>
<organism evidence="3 4">
    <name type="scientific">Algivirga pacifica</name>
    <dbReference type="NCBI Taxonomy" id="1162670"/>
    <lineage>
        <taxon>Bacteria</taxon>
        <taxon>Pseudomonadati</taxon>
        <taxon>Bacteroidota</taxon>
        <taxon>Cytophagia</taxon>
        <taxon>Cytophagales</taxon>
        <taxon>Flammeovirgaceae</taxon>
        <taxon>Algivirga</taxon>
    </lineage>
</organism>
<proteinExistence type="predicted"/>
<name>A0ABP9D8D0_9BACT</name>
<feature type="signal peptide" evidence="1">
    <location>
        <begin position="1"/>
        <end position="21"/>
    </location>
</feature>
<dbReference type="Proteomes" id="UP001500298">
    <property type="component" value="Unassembled WGS sequence"/>
</dbReference>
<dbReference type="RefSeq" id="WP_345370008.1">
    <property type="nucleotide sequence ID" value="NZ_BAABJX010000020.1"/>
</dbReference>